<organism evidence="2 3">
    <name type="scientific">Methylobacillus methanolivorans</name>
    <dbReference type="NCBI Taxonomy" id="1848927"/>
    <lineage>
        <taxon>Bacteria</taxon>
        <taxon>Pseudomonadati</taxon>
        <taxon>Pseudomonadota</taxon>
        <taxon>Betaproteobacteria</taxon>
        <taxon>Nitrosomonadales</taxon>
        <taxon>Methylophilaceae</taxon>
        <taxon>Methylobacillus</taxon>
    </lineage>
</organism>
<dbReference type="Gene3D" id="1.20.1270.160">
    <property type="match status" value="1"/>
</dbReference>
<dbReference type="Gene3D" id="3.40.50.150">
    <property type="entry name" value="Vaccinia Virus protein VP39"/>
    <property type="match status" value="1"/>
</dbReference>
<reference evidence="2 3" key="1">
    <citation type="submission" date="2024-11" db="EMBL/GenBank/DDBJ databases">
        <authorList>
            <person name="Kaparullina E.N."/>
            <person name="Delegan Y.A."/>
            <person name="Doronina N.V."/>
        </authorList>
    </citation>
    <scope>NUCLEOTIDE SEQUENCE [LARGE SCALE GENOMIC DNA]</scope>
    <source>
        <strain evidence="2 3">7sh_L</strain>
    </source>
</reference>
<protein>
    <submittedName>
        <fullName evidence="2">FkbM family methyltransferase</fullName>
    </submittedName>
</protein>
<comment type="caution">
    <text evidence="2">The sequence shown here is derived from an EMBL/GenBank/DDBJ whole genome shotgun (WGS) entry which is preliminary data.</text>
</comment>
<dbReference type="Proteomes" id="UP001617669">
    <property type="component" value="Unassembled WGS sequence"/>
</dbReference>
<dbReference type="PANTHER" id="PTHR34203:SF15">
    <property type="entry name" value="SLL1173 PROTEIN"/>
    <property type="match status" value="1"/>
</dbReference>
<dbReference type="InterPro" id="IPR052514">
    <property type="entry name" value="SAM-dependent_MTase"/>
</dbReference>
<dbReference type="PANTHER" id="PTHR34203">
    <property type="entry name" value="METHYLTRANSFERASE, FKBM FAMILY PROTEIN"/>
    <property type="match status" value="1"/>
</dbReference>
<dbReference type="InterPro" id="IPR029063">
    <property type="entry name" value="SAM-dependent_MTases_sf"/>
</dbReference>
<keyword evidence="3" id="KW-1185">Reference proteome</keyword>
<keyword evidence="2" id="KW-0808">Transferase</keyword>
<feature type="domain" description="Methyltransferase FkbM" evidence="1">
    <location>
        <begin position="210"/>
        <end position="341"/>
    </location>
</feature>
<dbReference type="GO" id="GO:0008168">
    <property type="term" value="F:methyltransferase activity"/>
    <property type="evidence" value="ECO:0007669"/>
    <property type="project" value="UniProtKB-KW"/>
</dbReference>
<dbReference type="InterPro" id="IPR006342">
    <property type="entry name" value="FkbM_mtfrase"/>
</dbReference>
<evidence type="ECO:0000313" key="2">
    <source>
        <dbReference type="EMBL" id="MFJ5446646.1"/>
    </source>
</evidence>
<dbReference type="EMBL" id="JBIWXY010000002">
    <property type="protein sequence ID" value="MFJ5446646.1"/>
    <property type="molecule type" value="Genomic_DNA"/>
</dbReference>
<dbReference type="SUPFAM" id="SSF53335">
    <property type="entry name" value="S-adenosyl-L-methionine-dependent methyltransferases"/>
    <property type="match status" value="1"/>
</dbReference>
<dbReference type="GO" id="GO:0032259">
    <property type="term" value="P:methylation"/>
    <property type="evidence" value="ECO:0007669"/>
    <property type="project" value="UniProtKB-KW"/>
</dbReference>
<evidence type="ECO:0000313" key="3">
    <source>
        <dbReference type="Proteomes" id="UP001617669"/>
    </source>
</evidence>
<dbReference type="Gene3D" id="3.40.50.720">
    <property type="entry name" value="NAD(P)-binding Rossmann-like Domain"/>
    <property type="match status" value="1"/>
</dbReference>
<accession>A0ABW8GMK5</accession>
<name>A0ABW8GMK5_9PROT</name>
<dbReference type="NCBIfam" id="TIGR01444">
    <property type="entry name" value="fkbM_fam"/>
    <property type="match status" value="1"/>
</dbReference>
<proteinExistence type="predicted"/>
<gene>
    <name evidence="2" type="ORF">ACIKP9_10450</name>
</gene>
<keyword evidence="2" id="KW-0489">Methyltransferase</keyword>
<sequence length="390" mass="43666">MTNLTHTLQTELFEAIERPEPIIEQLQDRAVFLLAPLSMLGRMHGTSIASTCSGLVAAIDDVSTAATIHGAPRWTSAQFIAKARAYPDAIALDFSCNPGTRGLVQQLCKEAGIERIDCVVAQAQLKRWAVYEAVGTYRRRTLERFDDFLKLAERFDDDLSRATLYANLLFRVTYDRSHLLQIWANPADEYFSYYPDGNTFQLGSREHYCDCGAYRGPIVQKFLEVTAHQYASITAFEPDPANFAILQQLSRHPLHNFHAINKAVSNAPGELSFHSDGSMGSHVSNQGNISVATTRLDDELEALTFLKLDVEGFEPQALQGAARLLRTHRPRIAAAAYHATHDVLKIVEQVDQHAGDDYHYRLRQHYGSYYYDLVLYASPIAGVEPPPQAH</sequence>
<dbReference type="Pfam" id="PF05050">
    <property type="entry name" value="Methyltransf_21"/>
    <property type="match status" value="1"/>
</dbReference>
<dbReference type="RefSeq" id="WP_400882376.1">
    <property type="nucleotide sequence ID" value="NZ_JBIWXY010000002.1"/>
</dbReference>
<evidence type="ECO:0000259" key="1">
    <source>
        <dbReference type="Pfam" id="PF05050"/>
    </source>
</evidence>